<protein>
    <submittedName>
        <fullName evidence="2">Uncharacterized protein</fullName>
    </submittedName>
</protein>
<dbReference type="GeneID" id="6802172"/>
<dbReference type="EMBL" id="UAUE01000037">
    <property type="protein sequence ID" value="SPZ03792.1"/>
    <property type="molecule type" value="Genomic_DNA"/>
</dbReference>
<evidence type="ECO:0000313" key="4">
    <source>
        <dbReference type="Proteomes" id="UP000254191"/>
    </source>
</evidence>
<name>A0A2X1Z851_PROMI</name>
<dbReference type="EMBL" id="UGTS01000005">
    <property type="protein sequence ID" value="SUC38482.1"/>
    <property type="molecule type" value="Genomic_DNA"/>
</dbReference>
<accession>A0A2X1Z851</accession>
<organism evidence="2 4">
    <name type="scientific">Proteus mirabilis</name>
    <dbReference type="NCBI Taxonomy" id="584"/>
    <lineage>
        <taxon>Bacteria</taxon>
        <taxon>Pseudomonadati</taxon>
        <taxon>Pseudomonadota</taxon>
        <taxon>Gammaproteobacteria</taxon>
        <taxon>Enterobacterales</taxon>
        <taxon>Morganellaceae</taxon>
        <taxon>Proteus</taxon>
    </lineage>
</organism>
<gene>
    <name evidence="1" type="ORF">NCTC10975_05153</name>
    <name evidence="2" type="ORF">NCTC11938_02750</name>
</gene>
<sequence length="120" mass="13640">MKVSTFPESSFFDDLHSLTQLHHLSGELDMVLAFVRLDIGEHPDEDNFPPNFWIISAVAEQLGALSVEADFTRPHLEKMVRAVWKAAEQTPYASDFRRIYNDAIKNAQFEDPVEALMFGA</sequence>
<dbReference type="Proteomes" id="UP000251485">
    <property type="component" value="Unassembled WGS sequence"/>
</dbReference>
<reference evidence="3 4" key="1">
    <citation type="submission" date="2018-06" db="EMBL/GenBank/DDBJ databases">
        <authorList>
            <consortium name="Pathogen Informatics"/>
            <person name="Doyle S."/>
        </authorList>
    </citation>
    <scope>NUCLEOTIDE SEQUENCE [LARGE SCALE GENOMIC DNA]</scope>
    <source>
        <strain evidence="1 3">NCTC10975</strain>
        <strain evidence="2 4">NCTC11938</strain>
    </source>
</reference>
<proteinExistence type="predicted"/>
<evidence type="ECO:0000313" key="1">
    <source>
        <dbReference type="EMBL" id="SPZ03792.1"/>
    </source>
</evidence>
<evidence type="ECO:0000313" key="3">
    <source>
        <dbReference type="Proteomes" id="UP000251485"/>
    </source>
</evidence>
<dbReference type="AlphaFoldDB" id="A0A2X1Z851"/>
<dbReference type="Proteomes" id="UP000254191">
    <property type="component" value="Unassembled WGS sequence"/>
</dbReference>
<evidence type="ECO:0000313" key="2">
    <source>
        <dbReference type="EMBL" id="SUC38482.1"/>
    </source>
</evidence>
<dbReference type="RefSeq" id="WP_004245735.1">
    <property type="nucleotide sequence ID" value="NZ_ABFCQN020000017.1"/>
</dbReference>